<dbReference type="SMART" id="SM00862">
    <property type="entry name" value="Trans_reg_C"/>
    <property type="match status" value="1"/>
</dbReference>
<keyword evidence="3 5" id="KW-0238">DNA-binding</keyword>
<reference evidence="7 8" key="1">
    <citation type="submission" date="2019-04" db="EMBL/GenBank/DDBJ databases">
        <title>Herbidospora sp. NEAU-GS14.nov., a novel actinomycete isolated from soil.</title>
        <authorList>
            <person name="Han L."/>
        </authorList>
    </citation>
    <scope>NUCLEOTIDE SEQUENCE [LARGE SCALE GENOMIC DNA]</scope>
    <source>
        <strain evidence="7 8">NEAU-GS14</strain>
    </source>
</reference>
<dbReference type="Gene3D" id="1.25.40.10">
    <property type="entry name" value="Tetratricopeptide repeat domain"/>
    <property type="match status" value="1"/>
</dbReference>
<dbReference type="AlphaFoldDB" id="A0A4U3MMF1"/>
<name>A0A4U3MMF1_9ACTN</name>
<dbReference type="CDD" id="cd15831">
    <property type="entry name" value="BTAD"/>
    <property type="match status" value="1"/>
</dbReference>
<dbReference type="InterPro" id="IPR011990">
    <property type="entry name" value="TPR-like_helical_dom_sf"/>
</dbReference>
<dbReference type="Gene3D" id="1.10.10.10">
    <property type="entry name" value="Winged helix-like DNA-binding domain superfamily/Winged helix DNA-binding domain"/>
    <property type="match status" value="1"/>
</dbReference>
<evidence type="ECO:0000256" key="4">
    <source>
        <dbReference type="ARBA" id="ARBA00023163"/>
    </source>
</evidence>
<sequence>MEFRVLGPITVIGADGVALDIGPLQQRSVLALCLLASPRPVTVTRIIDALWDEGPPASAVNTVQAYISKLRRVLEPSRSRRGAAAVLVGRAGGYALDIPDGDVDLRRVTGRVDEGRRLLAAGDAGKAAREFRLALSEWRGDALTGFENLPWAREERVALDELRLTVVEEANEADLALGRGSELVPELVRLVAAYPTRERVRRHAAHALYQAGRQADALALLAEGRRLLVDELGLDPEPRTRELEARILAQDAALSPSVPVRVAAPPPAAEILGRSAELARLAAAVEAPGHRIVLVAGEPGIGKTSLVEAAAHRATGAPGARAVVGRCWDGGGAPPFWPWVLALRELTGRDGELAEITAATGEFPMYEAIARLVNAAGPTVIVLDDLQWADAASLRLLDFLATTRSCPGLTVLATYRDTEVGEPLARALAALRRLSHVEGVTLGGLPEDAVAEYLARSGGDPLRAGVELRRTGGNPFFLGLGDTPGAMAEVLRGRLAALPPGAHDVLSAAALIGRETELGVLLDVLDLPQDQVLDVLDAAVQARLLTERQFLPETFTTRGTAGLRPSATRLGYTFSHDIVRDVLREGLAPLRRRRMHARVAAVLEGRGTQPGELAYHYREGLVISGMAAKAITYARAAARHATGQFAHEDAAVHLEHAVALTGQLPVTDLALRCDLLIELAEALTVAGLNSRVHPVLDEAVAVADELGDGERLARAALGFSDPLVWAMYEELNATAVLVERIDRALSGAGARWRSMLLSASAIIGAFTRPMDDSRALAAQAIEEATDDRSLLRALSAAELLSRGVAPVEERAALLARMRGVGVDLVDEWLVQEAWYVELSTQGRFDEGRPILDWLRRTAAELRRPALVGLAAWQAAIRAYMLGDLALAEAEAAEAARAHPEGGRGPRSRADLMRALRLRAEGDSAAALEIDHPEQMWTILRCALLLDVGREEESREIFAALSHDGFAVMVGDLAYRIVPDLLTELIVAFDDREAARALYPHLEVCAGRVLGWAVADRCLARLADVLGRDSSALRKSADEFARRAGMPH</sequence>
<evidence type="ECO:0000313" key="8">
    <source>
        <dbReference type="Proteomes" id="UP000308705"/>
    </source>
</evidence>
<dbReference type="Proteomes" id="UP000308705">
    <property type="component" value="Unassembled WGS sequence"/>
</dbReference>
<evidence type="ECO:0000256" key="2">
    <source>
        <dbReference type="ARBA" id="ARBA00023015"/>
    </source>
</evidence>
<keyword evidence="8" id="KW-1185">Reference proteome</keyword>
<dbReference type="Pfam" id="PF13191">
    <property type="entry name" value="AAA_16"/>
    <property type="match status" value="1"/>
</dbReference>
<dbReference type="GO" id="GO:0003677">
    <property type="term" value="F:DNA binding"/>
    <property type="evidence" value="ECO:0007669"/>
    <property type="project" value="UniProtKB-UniRule"/>
</dbReference>
<dbReference type="InterPro" id="IPR041664">
    <property type="entry name" value="AAA_16"/>
</dbReference>
<dbReference type="InterPro" id="IPR051677">
    <property type="entry name" value="AfsR-DnrI-RedD_regulator"/>
</dbReference>
<dbReference type="InterPro" id="IPR001867">
    <property type="entry name" value="OmpR/PhoB-type_DNA-bd"/>
</dbReference>
<feature type="domain" description="OmpR/PhoB-type" evidence="6">
    <location>
        <begin position="1"/>
        <end position="98"/>
    </location>
</feature>
<accession>A0A4U3MMF1</accession>
<evidence type="ECO:0000313" key="7">
    <source>
        <dbReference type="EMBL" id="TKK90180.1"/>
    </source>
</evidence>
<evidence type="ECO:0000256" key="5">
    <source>
        <dbReference type="PROSITE-ProRule" id="PRU01091"/>
    </source>
</evidence>
<gene>
    <name evidence="7" type="ORF">FDA94_07125</name>
</gene>
<dbReference type="InterPro" id="IPR003593">
    <property type="entry name" value="AAA+_ATPase"/>
</dbReference>
<comment type="similarity">
    <text evidence="1">Belongs to the AfsR/DnrI/RedD regulatory family.</text>
</comment>
<evidence type="ECO:0000256" key="3">
    <source>
        <dbReference type="ARBA" id="ARBA00023125"/>
    </source>
</evidence>
<dbReference type="EMBL" id="SZQA01000004">
    <property type="protein sequence ID" value="TKK90180.1"/>
    <property type="molecule type" value="Genomic_DNA"/>
</dbReference>
<dbReference type="GO" id="GO:0006355">
    <property type="term" value="P:regulation of DNA-templated transcription"/>
    <property type="evidence" value="ECO:0007669"/>
    <property type="project" value="InterPro"/>
</dbReference>
<keyword evidence="4" id="KW-0804">Transcription</keyword>
<dbReference type="GO" id="GO:0000160">
    <property type="term" value="P:phosphorelay signal transduction system"/>
    <property type="evidence" value="ECO:0007669"/>
    <property type="project" value="InterPro"/>
</dbReference>
<dbReference type="Gene3D" id="3.40.50.300">
    <property type="entry name" value="P-loop containing nucleotide triphosphate hydrolases"/>
    <property type="match status" value="1"/>
</dbReference>
<dbReference type="RefSeq" id="WP_137246218.1">
    <property type="nucleotide sequence ID" value="NZ_SZQA01000004.1"/>
</dbReference>
<proteinExistence type="inferred from homology"/>
<dbReference type="SUPFAM" id="SSF48452">
    <property type="entry name" value="TPR-like"/>
    <property type="match status" value="1"/>
</dbReference>
<dbReference type="CDD" id="cd00009">
    <property type="entry name" value="AAA"/>
    <property type="match status" value="1"/>
</dbReference>
<dbReference type="Pfam" id="PF00486">
    <property type="entry name" value="Trans_reg_C"/>
    <property type="match status" value="1"/>
</dbReference>
<keyword evidence="2" id="KW-0805">Transcription regulation</keyword>
<dbReference type="InterPro" id="IPR027417">
    <property type="entry name" value="P-loop_NTPase"/>
</dbReference>
<dbReference type="InterPro" id="IPR036388">
    <property type="entry name" value="WH-like_DNA-bd_sf"/>
</dbReference>
<dbReference type="SMART" id="SM00382">
    <property type="entry name" value="AAA"/>
    <property type="match status" value="1"/>
</dbReference>
<dbReference type="PANTHER" id="PTHR35807">
    <property type="entry name" value="TRANSCRIPTIONAL REGULATOR REDD-RELATED"/>
    <property type="match status" value="1"/>
</dbReference>
<dbReference type="InterPro" id="IPR016032">
    <property type="entry name" value="Sig_transdc_resp-reg_C-effctor"/>
</dbReference>
<protein>
    <recommendedName>
        <fullName evidence="6">OmpR/PhoB-type domain-containing protein</fullName>
    </recommendedName>
</protein>
<dbReference type="PANTHER" id="PTHR35807:SF1">
    <property type="entry name" value="TRANSCRIPTIONAL REGULATOR REDD"/>
    <property type="match status" value="1"/>
</dbReference>
<dbReference type="SMART" id="SM01043">
    <property type="entry name" value="BTAD"/>
    <property type="match status" value="1"/>
</dbReference>
<dbReference type="SUPFAM" id="SSF52540">
    <property type="entry name" value="P-loop containing nucleoside triphosphate hydrolases"/>
    <property type="match status" value="1"/>
</dbReference>
<feature type="DNA-binding region" description="OmpR/PhoB-type" evidence="5">
    <location>
        <begin position="1"/>
        <end position="98"/>
    </location>
</feature>
<dbReference type="SUPFAM" id="SSF46894">
    <property type="entry name" value="C-terminal effector domain of the bipartite response regulators"/>
    <property type="match status" value="1"/>
</dbReference>
<comment type="caution">
    <text evidence="7">The sequence shown here is derived from an EMBL/GenBank/DDBJ whole genome shotgun (WGS) entry which is preliminary data.</text>
</comment>
<evidence type="ECO:0000259" key="6">
    <source>
        <dbReference type="PROSITE" id="PS51755"/>
    </source>
</evidence>
<evidence type="ECO:0000256" key="1">
    <source>
        <dbReference type="ARBA" id="ARBA00005820"/>
    </source>
</evidence>
<dbReference type="Pfam" id="PF03704">
    <property type="entry name" value="BTAD"/>
    <property type="match status" value="1"/>
</dbReference>
<dbReference type="OrthoDB" id="134712at2"/>
<organism evidence="7 8">
    <name type="scientific">Herbidospora galbida</name>
    <dbReference type="NCBI Taxonomy" id="2575442"/>
    <lineage>
        <taxon>Bacteria</taxon>
        <taxon>Bacillati</taxon>
        <taxon>Actinomycetota</taxon>
        <taxon>Actinomycetes</taxon>
        <taxon>Streptosporangiales</taxon>
        <taxon>Streptosporangiaceae</taxon>
        <taxon>Herbidospora</taxon>
    </lineage>
</organism>
<dbReference type="InterPro" id="IPR005158">
    <property type="entry name" value="BTAD"/>
</dbReference>
<dbReference type="PROSITE" id="PS51755">
    <property type="entry name" value="OMPR_PHOB"/>
    <property type="match status" value="1"/>
</dbReference>